<dbReference type="AlphaFoldDB" id="A0A921DU93"/>
<evidence type="ECO:0000313" key="1">
    <source>
        <dbReference type="EMBL" id="HJE14655.1"/>
    </source>
</evidence>
<dbReference type="Pfam" id="PF11687">
    <property type="entry name" value="DUF3284"/>
    <property type="match status" value="1"/>
</dbReference>
<protein>
    <submittedName>
        <fullName evidence="1">DUF3284 domain-containing protein</fullName>
    </submittedName>
</protein>
<gene>
    <name evidence="1" type="ORF">K8W17_01060</name>
</gene>
<dbReference type="EMBL" id="DYXY01000022">
    <property type="protein sequence ID" value="HJE14655.1"/>
    <property type="molecule type" value="Genomic_DNA"/>
</dbReference>
<organism evidence="1 2">
    <name type="scientific">Lapidilactobacillus dextrinicus</name>
    <dbReference type="NCBI Taxonomy" id="51664"/>
    <lineage>
        <taxon>Bacteria</taxon>
        <taxon>Bacillati</taxon>
        <taxon>Bacillota</taxon>
        <taxon>Bacilli</taxon>
        <taxon>Lactobacillales</taxon>
        <taxon>Lactobacillaceae</taxon>
        <taxon>Lapidilactobacillus</taxon>
    </lineage>
</organism>
<sequence length="138" mass="16323">MKIQQKLNIPTNFFYRKIVDSVLYDIRTQTGDTISEDQLEGYSYIKQFTKTTSARITITKLIPNEVYYYTTHSNQSDFDVKYEMKSLNAHQTEVIYQENAKTKGGFIRQMNDMFVGAILGFVRRRNFKKMLLQIEQSY</sequence>
<reference evidence="1" key="1">
    <citation type="journal article" date="2021" name="PeerJ">
        <title>Extensive microbial diversity within the chicken gut microbiome revealed by metagenomics and culture.</title>
        <authorList>
            <person name="Gilroy R."/>
            <person name="Ravi A."/>
            <person name="Getino M."/>
            <person name="Pursley I."/>
            <person name="Horton D.L."/>
            <person name="Alikhan N.F."/>
            <person name="Baker D."/>
            <person name="Gharbi K."/>
            <person name="Hall N."/>
            <person name="Watson M."/>
            <person name="Adriaenssens E.M."/>
            <person name="Foster-Nyarko E."/>
            <person name="Jarju S."/>
            <person name="Secka A."/>
            <person name="Antonio M."/>
            <person name="Oren A."/>
            <person name="Chaudhuri R.R."/>
            <person name="La Ragione R."/>
            <person name="Hildebrand F."/>
            <person name="Pallen M.J."/>
        </authorList>
    </citation>
    <scope>NUCLEOTIDE SEQUENCE</scope>
    <source>
        <strain evidence="1">CHK173-2119</strain>
    </source>
</reference>
<proteinExistence type="predicted"/>
<reference evidence="1" key="2">
    <citation type="submission" date="2021-09" db="EMBL/GenBank/DDBJ databases">
        <authorList>
            <person name="Gilroy R."/>
        </authorList>
    </citation>
    <scope>NUCLEOTIDE SEQUENCE</scope>
    <source>
        <strain evidence="1">CHK173-2119</strain>
    </source>
</reference>
<name>A0A921DU93_9LACO</name>
<dbReference type="Proteomes" id="UP000774947">
    <property type="component" value="Unassembled WGS sequence"/>
</dbReference>
<evidence type="ECO:0000313" key="2">
    <source>
        <dbReference type="Proteomes" id="UP000774947"/>
    </source>
</evidence>
<dbReference type="RefSeq" id="WP_270329964.1">
    <property type="nucleotide sequence ID" value="NZ_JAQEIC010000001.1"/>
</dbReference>
<accession>A0A921DU93</accession>
<dbReference type="InterPro" id="IPR021701">
    <property type="entry name" value="DUF3284"/>
</dbReference>
<comment type="caution">
    <text evidence="1">The sequence shown here is derived from an EMBL/GenBank/DDBJ whole genome shotgun (WGS) entry which is preliminary data.</text>
</comment>